<keyword evidence="3" id="KW-1185">Reference proteome</keyword>
<reference evidence="2" key="1">
    <citation type="submission" date="2022-03" db="EMBL/GenBank/DDBJ databases">
        <authorList>
            <person name="Lindestad O."/>
        </authorList>
    </citation>
    <scope>NUCLEOTIDE SEQUENCE</scope>
</reference>
<protein>
    <submittedName>
        <fullName evidence="2">Jg3199 protein</fullName>
    </submittedName>
</protein>
<dbReference type="AlphaFoldDB" id="A0A8S4RSX2"/>
<feature type="region of interest" description="Disordered" evidence="1">
    <location>
        <begin position="557"/>
        <end position="634"/>
    </location>
</feature>
<proteinExistence type="predicted"/>
<comment type="caution">
    <text evidence="2">The sequence shown here is derived from an EMBL/GenBank/DDBJ whole genome shotgun (WGS) entry which is preliminary data.</text>
</comment>
<name>A0A8S4RSX2_9NEOP</name>
<sequence>MNRIQRNGCVTALVAIARRVRVGSVKCFNAITQWREDAGAAVSDKQMRPAVTPYPVDRYLVESRKQIDMVNIIGDDIWNAEPALRPEDEILLRKLHDMLQTTADDLKLLSGELSKYHESGVQVKTLPMPLDEEFNEKVHIEEVVNARFYGNKIVGRTQSTPITSGKVSVASTSKFINDIINRNNEVKTNIQPNKLTMLRKQPLKKKLQMSGTNIMNIKENLGDEQLTDKQTKINIAQESKCIAKPAVAYNEVCHEYIKSNMKRTPQKSLQIQEMPSIDIRSELRLQNVLHIDISPESIETSTQQPVQQNALVIEMQHEPPLENKQTNLIKFDNSQYISIASNNRPATRKVSTMTACASSESNNNSSDSQQRLQTELHNISIARRLSKLDQKVVRNTKKSNTIKKGPSRPHANLEEWKKKLNTVYSRPLNTQSSDGKRRKASKNAINNPSATVKVKENKNPNQSKPGLNNAEYIPYSKFTLGGVNVSDIEREISNIPNKSKVVLSPILDKILSSRENSFHNDSPKKEFQIESSKIFTTSDENLLQEVLDIETKVSHTLKKSKNTSTASNESIQNKANGSPRDDSYVDDFEDEKSDASEHTKPTKSETSKTSHSLSDYSGIEENNKPNVTTEEKNRINDSNMTFTKAPNLSLKNKVDVFEFVHSVDTQETGTQSNTSNKITPKETQTSPRDERNVQPIHNDLWPSTDPRGEVEKMFKLEKEFIKKLIIDEYGDLLEKSLNKPSTSGKIDNENSERNMAASQKITQTSPARAKSVMTSPTRTKTRTTSPFALSMNVYQQTSPIAPITNEEELKVELENDDLGISANLSSPRFSLRLPETSRDVFSKLEIKVQNNKQTAKYDILRRHVFSSSSSVDGDYSSSDISSLGEINEKFKRLKKSRILSISEISSTSSQSKYNSDPSGAILPLRSEGEASVRQMIRKKTNKSSRSDGEVSLGQPR</sequence>
<dbReference type="EMBL" id="CAKXAJ010025445">
    <property type="protein sequence ID" value="CAH2239629.1"/>
    <property type="molecule type" value="Genomic_DNA"/>
</dbReference>
<feature type="compositionally biased region" description="Basic and acidic residues" evidence="1">
    <location>
        <begin position="593"/>
        <end position="608"/>
    </location>
</feature>
<feature type="region of interest" description="Disordered" evidence="1">
    <location>
        <begin position="665"/>
        <end position="705"/>
    </location>
</feature>
<evidence type="ECO:0000313" key="3">
    <source>
        <dbReference type="Proteomes" id="UP000838756"/>
    </source>
</evidence>
<feature type="compositionally biased region" description="Polar residues" evidence="1">
    <location>
        <begin position="562"/>
        <end position="576"/>
    </location>
</feature>
<evidence type="ECO:0000256" key="1">
    <source>
        <dbReference type="SAM" id="MobiDB-lite"/>
    </source>
</evidence>
<accession>A0A8S4RSX2</accession>
<dbReference type="Proteomes" id="UP000838756">
    <property type="component" value="Unassembled WGS sequence"/>
</dbReference>
<gene>
    <name evidence="2" type="primary">jg3199</name>
    <name evidence="2" type="ORF">PAEG_LOCUS16294</name>
</gene>
<feature type="compositionally biased region" description="Polar residues" evidence="1">
    <location>
        <begin position="422"/>
        <end position="433"/>
    </location>
</feature>
<feature type="compositionally biased region" description="Basic residues" evidence="1">
    <location>
        <begin position="394"/>
        <end position="407"/>
    </location>
</feature>
<dbReference type="OrthoDB" id="45007at2759"/>
<evidence type="ECO:0000313" key="2">
    <source>
        <dbReference type="EMBL" id="CAH2239629.1"/>
    </source>
</evidence>
<organism evidence="2 3">
    <name type="scientific">Pararge aegeria aegeria</name>
    <dbReference type="NCBI Taxonomy" id="348720"/>
    <lineage>
        <taxon>Eukaryota</taxon>
        <taxon>Metazoa</taxon>
        <taxon>Ecdysozoa</taxon>
        <taxon>Arthropoda</taxon>
        <taxon>Hexapoda</taxon>
        <taxon>Insecta</taxon>
        <taxon>Pterygota</taxon>
        <taxon>Neoptera</taxon>
        <taxon>Endopterygota</taxon>
        <taxon>Lepidoptera</taxon>
        <taxon>Glossata</taxon>
        <taxon>Ditrysia</taxon>
        <taxon>Papilionoidea</taxon>
        <taxon>Nymphalidae</taxon>
        <taxon>Satyrinae</taxon>
        <taxon>Satyrini</taxon>
        <taxon>Parargina</taxon>
        <taxon>Pararge</taxon>
    </lineage>
</organism>
<feature type="region of interest" description="Disordered" evidence="1">
    <location>
        <begin position="394"/>
        <end position="468"/>
    </location>
</feature>
<feature type="region of interest" description="Disordered" evidence="1">
    <location>
        <begin position="758"/>
        <end position="782"/>
    </location>
</feature>
<feature type="region of interest" description="Disordered" evidence="1">
    <location>
        <begin position="904"/>
        <end position="956"/>
    </location>
</feature>
<feature type="compositionally biased region" description="Polar residues" evidence="1">
    <location>
        <begin position="665"/>
        <end position="686"/>
    </location>
</feature>